<dbReference type="Pfam" id="PF01042">
    <property type="entry name" value="Ribonuc_L-PSP"/>
    <property type="match status" value="1"/>
</dbReference>
<evidence type="ECO:0000313" key="2">
    <source>
        <dbReference type="Proteomes" id="UP001595536"/>
    </source>
</evidence>
<dbReference type="EMBL" id="JBHRUV010000029">
    <property type="protein sequence ID" value="MFC3266052.1"/>
    <property type="molecule type" value="Genomic_DNA"/>
</dbReference>
<dbReference type="InterPro" id="IPR006175">
    <property type="entry name" value="YjgF/YER057c/UK114"/>
</dbReference>
<dbReference type="Gene3D" id="3.30.1330.40">
    <property type="entry name" value="RutC-like"/>
    <property type="match status" value="1"/>
</dbReference>
<keyword evidence="2" id="KW-1185">Reference proteome</keyword>
<evidence type="ECO:0000313" key="1">
    <source>
        <dbReference type="EMBL" id="MFC3266052.1"/>
    </source>
</evidence>
<comment type="caution">
    <text evidence="1">The sequence shown here is derived from an EMBL/GenBank/DDBJ whole genome shotgun (WGS) entry which is preliminary data.</text>
</comment>
<protein>
    <submittedName>
        <fullName evidence="1">RidA family protein</fullName>
        <ecNumber evidence="1">3.5.-.-</ecNumber>
    </submittedName>
</protein>
<keyword evidence="1" id="KW-0378">Hydrolase</keyword>
<dbReference type="CDD" id="cd00448">
    <property type="entry name" value="YjgF_YER057c_UK114_family"/>
    <property type="match status" value="1"/>
</dbReference>
<dbReference type="Proteomes" id="UP001595536">
    <property type="component" value="Unassembled WGS sequence"/>
</dbReference>
<dbReference type="GO" id="GO:0016787">
    <property type="term" value="F:hydrolase activity"/>
    <property type="evidence" value="ECO:0007669"/>
    <property type="project" value="UniProtKB-KW"/>
</dbReference>
<dbReference type="EC" id="3.5.-.-" evidence="1"/>
<reference evidence="2" key="1">
    <citation type="journal article" date="2019" name="Int. J. Syst. Evol. Microbiol.">
        <title>The Global Catalogue of Microorganisms (GCM) 10K type strain sequencing project: providing services to taxonomists for standard genome sequencing and annotation.</title>
        <authorList>
            <consortium name="The Broad Institute Genomics Platform"/>
            <consortium name="The Broad Institute Genome Sequencing Center for Infectious Disease"/>
            <person name="Wu L."/>
            <person name="Ma J."/>
        </authorList>
    </citation>
    <scope>NUCLEOTIDE SEQUENCE [LARGE SCALE GENOMIC DNA]</scope>
    <source>
        <strain evidence="2">CCM 7941</strain>
    </source>
</reference>
<organism evidence="1 2">
    <name type="scientific">Camelimonas abortus</name>
    <dbReference type="NCBI Taxonomy" id="1017184"/>
    <lineage>
        <taxon>Bacteria</taxon>
        <taxon>Pseudomonadati</taxon>
        <taxon>Pseudomonadota</taxon>
        <taxon>Alphaproteobacteria</taxon>
        <taxon>Hyphomicrobiales</taxon>
        <taxon>Chelatococcaceae</taxon>
        <taxon>Camelimonas</taxon>
    </lineage>
</organism>
<sequence>MSQGGFVAVLPEGWPRPRGYSHGVVSAGSRVLRVAGQTGAVPGAPGVAADAGFGAQFAQALANVLAVVQAAGGAATDIVSLRAYLTRIGDFSEHGAEVGEAWAQTLGRHFPAMTIVGVTALLDPAARVEIEAEAVLP</sequence>
<proteinExistence type="predicted"/>
<dbReference type="SUPFAM" id="SSF55298">
    <property type="entry name" value="YjgF-like"/>
    <property type="match status" value="1"/>
</dbReference>
<dbReference type="RefSeq" id="WP_376831505.1">
    <property type="nucleotide sequence ID" value="NZ_JBHLWR010000006.1"/>
</dbReference>
<accession>A0ABV7LEU0</accession>
<dbReference type="PANTHER" id="PTHR43857">
    <property type="entry name" value="BLR7761 PROTEIN"/>
    <property type="match status" value="1"/>
</dbReference>
<name>A0ABV7LEU0_9HYPH</name>
<dbReference type="PANTHER" id="PTHR43857:SF1">
    <property type="entry name" value="YJGH FAMILY PROTEIN"/>
    <property type="match status" value="1"/>
</dbReference>
<dbReference type="InterPro" id="IPR035959">
    <property type="entry name" value="RutC-like_sf"/>
</dbReference>
<gene>
    <name evidence="1" type="ORF">ACFOEX_06780</name>
</gene>